<name>A0ABX7B7P4_9PROT</name>
<evidence type="ECO:0000313" key="3">
    <source>
        <dbReference type="Proteomes" id="UP000595197"/>
    </source>
</evidence>
<keyword evidence="3" id="KW-1185">Reference proteome</keyword>
<feature type="chain" id="PRO_5046247944" evidence="1">
    <location>
        <begin position="27"/>
        <end position="326"/>
    </location>
</feature>
<dbReference type="RefSeq" id="WP_201077420.1">
    <property type="nucleotide sequence ID" value="NZ_CP067420.1"/>
</dbReference>
<dbReference type="Proteomes" id="UP000595197">
    <property type="component" value="Chromosome"/>
</dbReference>
<reference evidence="2" key="1">
    <citation type="submission" date="2021-02" db="EMBL/GenBank/DDBJ databases">
        <title>Skermanella TT6 skin isolate.</title>
        <authorList>
            <person name="Lee K."/>
            <person name="Ganzorig M."/>
        </authorList>
    </citation>
    <scope>NUCLEOTIDE SEQUENCE</scope>
    <source>
        <strain evidence="2">TT6</strain>
    </source>
</reference>
<gene>
    <name evidence="2" type="ORF">IGS68_03755</name>
</gene>
<dbReference type="EMBL" id="CP067420">
    <property type="protein sequence ID" value="QQP90384.1"/>
    <property type="molecule type" value="Genomic_DNA"/>
</dbReference>
<dbReference type="Pfam" id="PF04392">
    <property type="entry name" value="ABC_sub_bind"/>
    <property type="match status" value="1"/>
</dbReference>
<dbReference type="CDD" id="cd06325">
    <property type="entry name" value="PBP1_ABC_unchar_transporter"/>
    <property type="match status" value="1"/>
</dbReference>
<dbReference type="SUPFAM" id="SSF53822">
    <property type="entry name" value="Periplasmic binding protein-like I"/>
    <property type="match status" value="1"/>
</dbReference>
<sequence length="326" mass="33919">MKITRIAGAALALACLGAWAVAPAQAQVQSKSVAVTAIVEHPALDAVRDGVRDELAEQGWKPGDTLRFDYQSAQGNPGTAVQIARQFVGQAPDVIVPISTPSAQAVVSAARDIPVVFTAVTDPLGAQLVRDLSKPGRNVTGLSDLSPVADHLALIREIMPDAKRLGFPYNPGEPNSVTLLELVKKLAPDHGFSIVEAPATRSADVQGAARGLVGRVDAVYMPTDNTVVSALEALLIVGAQNKLPVFTADTDSVQRGAVATVGFNYYQVGRQTGQIVARVLKGENPGDIPVKSAEGTDLYVNPKAAAAMGITIPEGVLARASKVVGQ</sequence>
<dbReference type="PANTHER" id="PTHR35271:SF1">
    <property type="entry name" value="ABC TRANSPORTER, SUBSTRATE-BINDING LIPOPROTEIN"/>
    <property type="match status" value="1"/>
</dbReference>
<evidence type="ECO:0000256" key="1">
    <source>
        <dbReference type="SAM" id="SignalP"/>
    </source>
</evidence>
<proteinExistence type="predicted"/>
<organism evidence="2 3">
    <name type="scientific">Skermanella cutis</name>
    <dbReference type="NCBI Taxonomy" id="2775420"/>
    <lineage>
        <taxon>Bacteria</taxon>
        <taxon>Pseudomonadati</taxon>
        <taxon>Pseudomonadota</taxon>
        <taxon>Alphaproteobacteria</taxon>
        <taxon>Rhodospirillales</taxon>
        <taxon>Azospirillaceae</taxon>
        <taxon>Skermanella</taxon>
    </lineage>
</organism>
<accession>A0ABX7B7P4</accession>
<dbReference type="InterPro" id="IPR007487">
    <property type="entry name" value="ABC_transpt-TYRBP-like"/>
</dbReference>
<dbReference type="Gene3D" id="3.40.50.2300">
    <property type="match status" value="2"/>
</dbReference>
<protein>
    <submittedName>
        <fullName evidence="2">ABC transporter substrate-binding protein</fullName>
    </submittedName>
</protein>
<evidence type="ECO:0000313" key="2">
    <source>
        <dbReference type="EMBL" id="QQP90384.1"/>
    </source>
</evidence>
<dbReference type="InterPro" id="IPR028082">
    <property type="entry name" value="Peripla_BP_I"/>
</dbReference>
<keyword evidence="1" id="KW-0732">Signal</keyword>
<feature type="signal peptide" evidence="1">
    <location>
        <begin position="1"/>
        <end position="26"/>
    </location>
</feature>
<dbReference type="PANTHER" id="PTHR35271">
    <property type="entry name" value="ABC TRANSPORTER, SUBSTRATE-BINDING LIPOPROTEIN-RELATED"/>
    <property type="match status" value="1"/>
</dbReference>